<proteinExistence type="predicted"/>
<evidence type="ECO:0008006" key="3">
    <source>
        <dbReference type="Google" id="ProtNLM"/>
    </source>
</evidence>
<dbReference type="Proteomes" id="UP001500909">
    <property type="component" value="Unassembled WGS sequence"/>
</dbReference>
<organism evidence="1 2">
    <name type="scientific">Streptomyces olivaceiscleroticus</name>
    <dbReference type="NCBI Taxonomy" id="68245"/>
    <lineage>
        <taxon>Bacteria</taxon>
        <taxon>Bacillati</taxon>
        <taxon>Actinomycetota</taxon>
        <taxon>Actinomycetes</taxon>
        <taxon>Kitasatosporales</taxon>
        <taxon>Streptomycetaceae</taxon>
        <taxon>Streptomyces</taxon>
    </lineage>
</organism>
<dbReference type="RefSeq" id="WP_346093787.1">
    <property type="nucleotide sequence ID" value="NZ_BAAABY010000009.1"/>
</dbReference>
<reference evidence="1 2" key="1">
    <citation type="journal article" date="2019" name="Int. J. Syst. Evol. Microbiol.">
        <title>The Global Catalogue of Microorganisms (GCM) 10K type strain sequencing project: providing services to taxonomists for standard genome sequencing and annotation.</title>
        <authorList>
            <consortium name="The Broad Institute Genomics Platform"/>
            <consortium name="The Broad Institute Genome Sequencing Center for Infectious Disease"/>
            <person name="Wu L."/>
            <person name="Ma J."/>
        </authorList>
    </citation>
    <scope>NUCLEOTIDE SEQUENCE [LARGE SCALE GENOMIC DNA]</scope>
    <source>
        <strain evidence="1 2">JCM 4805</strain>
    </source>
</reference>
<name>A0ABN0ZKC3_9ACTN</name>
<keyword evidence="2" id="KW-1185">Reference proteome</keyword>
<gene>
    <name evidence="1" type="ORF">GCM10010361_13700</name>
</gene>
<evidence type="ECO:0000313" key="2">
    <source>
        <dbReference type="Proteomes" id="UP001500909"/>
    </source>
</evidence>
<dbReference type="EMBL" id="BAAABY010000009">
    <property type="protein sequence ID" value="GAA0450895.1"/>
    <property type="molecule type" value="Genomic_DNA"/>
</dbReference>
<protein>
    <recommendedName>
        <fullName evidence="3">Protein kilB</fullName>
    </recommendedName>
</protein>
<sequence>MTSAILAFVGVLLGSLVTSVLTIYKERLTARHEIKVRDQQYERDRQAARDAFQRENTLALQAAVSDVVKAVYEELDRALAEYHEAGSWPARQWETPTAKGWSEAVLQLQLSAARVLDEEMRALAQEIQHAAGDTIWAPTLATARQHCARIEPLHERFNGTANRIFASLF</sequence>
<accession>A0ABN0ZKC3</accession>
<evidence type="ECO:0000313" key="1">
    <source>
        <dbReference type="EMBL" id="GAA0450895.1"/>
    </source>
</evidence>
<comment type="caution">
    <text evidence="1">The sequence shown here is derived from an EMBL/GenBank/DDBJ whole genome shotgun (WGS) entry which is preliminary data.</text>
</comment>